<dbReference type="EMBL" id="CP133613">
    <property type="protein sequence ID" value="WMV14848.1"/>
    <property type="molecule type" value="Genomic_DNA"/>
</dbReference>
<dbReference type="CDD" id="cd09272">
    <property type="entry name" value="RNase_HI_RT_Ty1"/>
    <property type="match status" value="1"/>
</dbReference>
<dbReference type="AlphaFoldDB" id="A0AAF0Q1K4"/>
<dbReference type="Proteomes" id="UP001234989">
    <property type="component" value="Chromosome 2"/>
</dbReference>
<evidence type="ECO:0000313" key="1">
    <source>
        <dbReference type="EMBL" id="WMV14848.1"/>
    </source>
</evidence>
<protein>
    <recommendedName>
        <fullName evidence="3">Polyprotein</fullName>
    </recommendedName>
</protein>
<dbReference type="PANTHER" id="PTHR11439">
    <property type="entry name" value="GAG-POL-RELATED RETROTRANSPOSON"/>
    <property type="match status" value="1"/>
</dbReference>
<name>A0AAF0Q1K4_SOLVR</name>
<organism evidence="1 2">
    <name type="scientific">Solanum verrucosum</name>
    <dbReference type="NCBI Taxonomy" id="315347"/>
    <lineage>
        <taxon>Eukaryota</taxon>
        <taxon>Viridiplantae</taxon>
        <taxon>Streptophyta</taxon>
        <taxon>Embryophyta</taxon>
        <taxon>Tracheophyta</taxon>
        <taxon>Spermatophyta</taxon>
        <taxon>Magnoliopsida</taxon>
        <taxon>eudicotyledons</taxon>
        <taxon>Gunneridae</taxon>
        <taxon>Pentapetalae</taxon>
        <taxon>asterids</taxon>
        <taxon>lamiids</taxon>
        <taxon>Solanales</taxon>
        <taxon>Solanaceae</taxon>
        <taxon>Solanoideae</taxon>
        <taxon>Solaneae</taxon>
        <taxon>Solanum</taxon>
    </lineage>
</organism>
<evidence type="ECO:0000313" key="2">
    <source>
        <dbReference type="Proteomes" id="UP001234989"/>
    </source>
</evidence>
<reference evidence="1" key="1">
    <citation type="submission" date="2023-08" db="EMBL/GenBank/DDBJ databases">
        <title>A de novo genome assembly of Solanum verrucosum Schlechtendal, a Mexican diploid species geographically isolated from the other diploid A-genome species in potato relatives.</title>
        <authorList>
            <person name="Hosaka K."/>
        </authorList>
    </citation>
    <scope>NUCLEOTIDE SEQUENCE</scope>
    <source>
        <tissue evidence="1">Young leaves</tissue>
    </source>
</reference>
<keyword evidence="2" id="KW-1185">Reference proteome</keyword>
<gene>
    <name evidence="1" type="ORF">MTR67_008233</name>
</gene>
<sequence>TTSEAEYIAATSVACQAIWLRRILAELQHMQASATEIYCDNKASIAMTKNPSFHSRTKHIDVRFHFIRDLVAKEEIVLKHCSTHEQLADLLTKSLAANKFIHLRALIGVCNFESRGSIED</sequence>
<dbReference type="PANTHER" id="PTHR11439:SF502">
    <property type="entry name" value="SECRETED RXLR EFFECTOR PROTEIN 161-LIKE"/>
    <property type="match status" value="1"/>
</dbReference>
<accession>A0AAF0Q1K4</accession>
<proteinExistence type="predicted"/>
<feature type="non-terminal residue" evidence="1">
    <location>
        <position position="1"/>
    </location>
</feature>
<evidence type="ECO:0008006" key="3">
    <source>
        <dbReference type="Google" id="ProtNLM"/>
    </source>
</evidence>